<evidence type="ECO:0000256" key="1">
    <source>
        <dbReference type="SAM" id="Phobius"/>
    </source>
</evidence>
<feature type="transmembrane region" description="Helical" evidence="1">
    <location>
        <begin position="45"/>
        <end position="66"/>
    </location>
</feature>
<feature type="domain" description="FHA" evidence="2">
    <location>
        <begin position="343"/>
        <end position="392"/>
    </location>
</feature>
<dbReference type="OrthoDB" id="9816434at2"/>
<feature type="transmembrane region" description="Helical" evidence="1">
    <location>
        <begin position="12"/>
        <end position="33"/>
    </location>
</feature>
<keyword evidence="1" id="KW-0812">Transmembrane</keyword>
<dbReference type="InterPro" id="IPR008984">
    <property type="entry name" value="SMAD_FHA_dom_sf"/>
</dbReference>
<dbReference type="RefSeq" id="WP_111324207.1">
    <property type="nucleotide sequence ID" value="NZ_BIFX01000001.1"/>
</dbReference>
<gene>
    <name evidence="3" type="ORF">EI42_03862</name>
</gene>
<proteinExistence type="predicted"/>
<feature type="domain" description="FHA" evidence="2">
    <location>
        <begin position="171"/>
        <end position="220"/>
    </location>
</feature>
<dbReference type="EMBL" id="QKUF01000014">
    <property type="protein sequence ID" value="PZW26710.1"/>
    <property type="molecule type" value="Genomic_DNA"/>
</dbReference>
<dbReference type="SMART" id="SM00240">
    <property type="entry name" value="FHA"/>
    <property type="match status" value="2"/>
</dbReference>
<dbReference type="InterPro" id="IPR050923">
    <property type="entry name" value="Cell_Proc_Reg/RNA_Proc"/>
</dbReference>
<sequence length="452" mass="49967">METSIVGFPIWFYGGFFGGFACCTLAILGTSLHTVLRKRGTLRQLVGVIGVCLVVGGLLVPAKVWFDMCFEDGGVVSQTEKGVVLVYMLVMGWLVPLGGALAYCLWTAPRAPRKEERLSQPSEATGKYFPPRKQPGVPVPFVYGEEIPWGWLEYRSGNFQGQRLALKRAIMTIGRDEDNDIWLDDELASRHHAEIAWVQGTVYLTDCESLNGVLLNGRRVRGYAQLESNDVLEVGEHRFTFSLAEQKDMPLLDVDPLAHHRWLSSDDLAMDDDRTSEKSRVLPPTRPLGQNEKLASGVTEEWKETAELQQAAPLPLTETACAVMVIQEGSMAGSSFLIDRSLITLGRGIESDIVINDSSISRRHLQFLRQADGDYVQDIGSRNGTKVNDEPLMMPRRLQEGDIVIIGNLKMAYLSASAARTSSLRQIITPRPFAAPISGIGPSPIKLPSRQK</sequence>
<dbReference type="SUPFAM" id="SSF49879">
    <property type="entry name" value="SMAD/FHA domain"/>
    <property type="match status" value="2"/>
</dbReference>
<dbReference type="InterPro" id="IPR000253">
    <property type="entry name" value="FHA_dom"/>
</dbReference>
<accession>A0A326U3Q2</accession>
<keyword evidence="4" id="KW-1185">Reference proteome</keyword>
<dbReference type="PROSITE" id="PS50006">
    <property type="entry name" value="FHA_DOMAIN"/>
    <property type="match status" value="2"/>
</dbReference>
<dbReference type="AlphaFoldDB" id="A0A326U3Q2"/>
<evidence type="ECO:0000313" key="3">
    <source>
        <dbReference type="EMBL" id="PZW26710.1"/>
    </source>
</evidence>
<keyword evidence="1" id="KW-1133">Transmembrane helix</keyword>
<feature type="transmembrane region" description="Helical" evidence="1">
    <location>
        <begin position="86"/>
        <end position="108"/>
    </location>
</feature>
<name>A0A326U3Q2_THEHA</name>
<comment type="caution">
    <text evidence="3">The sequence shown here is derived from an EMBL/GenBank/DDBJ whole genome shotgun (WGS) entry which is preliminary data.</text>
</comment>
<evidence type="ECO:0000313" key="4">
    <source>
        <dbReference type="Proteomes" id="UP000248806"/>
    </source>
</evidence>
<evidence type="ECO:0000259" key="2">
    <source>
        <dbReference type="PROSITE" id="PS50006"/>
    </source>
</evidence>
<organism evidence="3 4">
    <name type="scientific">Thermosporothrix hazakensis</name>
    <dbReference type="NCBI Taxonomy" id="644383"/>
    <lineage>
        <taxon>Bacteria</taxon>
        <taxon>Bacillati</taxon>
        <taxon>Chloroflexota</taxon>
        <taxon>Ktedonobacteria</taxon>
        <taxon>Ktedonobacterales</taxon>
        <taxon>Thermosporotrichaceae</taxon>
        <taxon>Thermosporothrix</taxon>
    </lineage>
</organism>
<keyword evidence="1" id="KW-0472">Membrane</keyword>
<protein>
    <submittedName>
        <fullName evidence="3">FHA domain-containing protein</fullName>
    </submittedName>
</protein>
<dbReference type="Gene3D" id="2.60.200.20">
    <property type="match status" value="2"/>
</dbReference>
<dbReference type="Pfam" id="PF00498">
    <property type="entry name" value="FHA"/>
    <property type="match status" value="2"/>
</dbReference>
<dbReference type="PANTHER" id="PTHR23308">
    <property type="entry name" value="NUCLEAR INHIBITOR OF PROTEIN PHOSPHATASE-1"/>
    <property type="match status" value="1"/>
</dbReference>
<dbReference type="Proteomes" id="UP000248806">
    <property type="component" value="Unassembled WGS sequence"/>
</dbReference>
<dbReference type="CDD" id="cd00060">
    <property type="entry name" value="FHA"/>
    <property type="match status" value="2"/>
</dbReference>
<reference evidence="3 4" key="1">
    <citation type="submission" date="2018-06" db="EMBL/GenBank/DDBJ databases">
        <title>Genomic Encyclopedia of Archaeal and Bacterial Type Strains, Phase II (KMG-II): from individual species to whole genera.</title>
        <authorList>
            <person name="Goeker M."/>
        </authorList>
    </citation>
    <scope>NUCLEOTIDE SEQUENCE [LARGE SCALE GENOMIC DNA]</scope>
    <source>
        <strain evidence="3 4">ATCC BAA-1881</strain>
    </source>
</reference>